<dbReference type="NCBIfam" id="TIGR02532">
    <property type="entry name" value="IV_pilin_GFxxxE"/>
    <property type="match status" value="1"/>
</dbReference>
<keyword evidence="2" id="KW-0812">Transmembrane</keyword>
<gene>
    <name evidence="3" type="ORF">LCGC14_0181070</name>
</gene>
<comment type="caution">
    <text evidence="3">The sequence shown here is derived from an EMBL/GenBank/DDBJ whole genome shotgun (WGS) entry which is preliminary data.</text>
</comment>
<dbReference type="PROSITE" id="PS00409">
    <property type="entry name" value="PROKAR_NTER_METHYL"/>
    <property type="match status" value="1"/>
</dbReference>
<accession>A0A0F9UTK4</accession>
<name>A0A0F9UTK4_9ZZZZ</name>
<sequence length="315" mass="34665">MQLTGSVAVRGAKGYNTNGPEVVSIRPGAAEETFMKRRHGFTLVELLIVISIISMLAALLLPALGNAKRLAKQLKCRTNLRAVGQGMGNYANEYSYRLPSFRSDTSAWNVVGDKKVTYVYAGVRDGSRPLFALMYSLEQDTLDNWTRRELKYVKVDSFVCPSVGADDRVVDPIQWENGDNKQVGFDSWKSIHYSYQHSLEPDMISPVTFIEESTRVIMADRTPIVNRPGSSSGYDGDKTTATSYNTFSAAGGSAHDKLSPNHGKEGHNLLRLDNSVTWTTDIVIDEDNIWLPGDTTGSSALSSGPEDDEDVFLVP</sequence>
<dbReference type="PANTHER" id="PTHR30093">
    <property type="entry name" value="GENERAL SECRETION PATHWAY PROTEIN G"/>
    <property type="match status" value="1"/>
</dbReference>
<evidence type="ECO:0000313" key="3">
    <source>
        <dbReference type="EMBL" id="KKN95039.1"/>
    </source>
</evidence>
<feature type="transmembrane region" description="Helical" evidence="2">
    <location>
        <begin position="43"/>
        <end position="65"/>
    </location>
</feature>
<dbReference type="InterPro" id="IPR012902">
    <property type="entry name" value="N_methyl_site"/>
</dbReference>
<dbReference type="InterPro" id="IPR045584">
    <property type="entry name" value="Pilin-like"/>
</dbReference>
<dbReference type="Pfam" id="PF07963">
    <property type="entry name" value="N_methyl"/>
    <property type="match status" value="1"/>
</dbReference>
<evidence type="ECO:0008006" key="4">
    <source>
        <dbReference type="Google" id="ProtNLM"/>
    </source>
</evidence>
<dbReference type="EMBL" id="LAZR01000073">
    <property type="protein sequence ID" value="KKN95039.1"/>
    <property type="molecule type" value="Genomic_DNA"/>
</dbReference>
<keyword evidence="2" id="KW-1133">Transmembrane helix</keyword>
<keyword evidence="2" id="KW-0472">Membrane</keyword>
<reference evidence="3" key="1">
    <citation type="journal article" date="2015" name="Nature">
        <title>Complex archaea that bridge the gap between prokaryotes and eukaryotes.</title>
        <authorList>
            <person name="Spang A."/>
            <person name="Saw J.H."/>
            <person name="Jorgensen S.L."/>
            <person name="Zaremba-Niedzwiedzka K."/>
            <person name="Martijn J."/>
            <person name="Lind A.E."/>
            <person name="van Eijk R."/>
            <person name="Schleper C."/>
            <person name="Guy L."/>
            <person name="Ettema T.J."/>
        </authorList>
    </citation>
    <scope>NUCLEOTIDE SEQUENCE</scope>
</reference>
<evidence type="ECO:0000256" key="2">
    <source>
        <dbReference type="SAM" id="Phobius"/>
    </source>
</evidence>
<dbReference type="Gene3D" id="3.30.700.10">
    <property type="entry name" value="Glycoprotein, Type 4 Pilin"/>
    <property type="match status" value="1"/>
</dbReference>
<feature type="compositionally biased region" description="Acidic residues" evidence="1">
    <location>
        <begin position="305"/>
        <end position="315"/>
    </location>
</feature>
<protein>
    <recommendedName>
        <fullName evidence="4">Type II secretion system protein GspG C-terminal domain-containing protein</fullName>
    </recommendedName>
</protein>
<dbReference type="PANTHER" id="PTHR30093:SF2">
    <property type="entry name" value="TYPE II SECRETION SYSTEM PROTEIN H"/>
    <property type="match status" value="1"/>
</dbReference>
<evidence type="ECO:0000256" key="1">
    <source>
        <dbReference type="SAM" id="MobiDB-lite"/>
    </source>
</evidence>
<dbReference type="AlphaFoldDB" id="A0A0F9UTK4"/>
<proteinExistence type="predicted"/>
<dbReference type="SUPFAM" id="SSF54523">
    <property type="entry name" value="Pili subunits"/>
    <property type="match status" value="1"/>
</dbReference>
<organism evidence="3">
    <name type="scientific">marine sediment metagenome</name>
    <dbReference type="NCBI Taxonomy" id="412755"/>
    <lineage>
        <taxon>unclassified sequences</taxon>
        <taxon>metagenomes</taxon>
        <taxon>ecological metagenomes</taxon>
    </lineage>
</organism>
<feature type="region of interest" description="Disordered" evidence="1">
    <location>
        <begin position="296"/>
        <end position="315"/>
    </location>
</feature>